<dbReference type="OrthoDB" id="8653919at2"/>
<accession>A0A103E854</accession>
<evidence type="ECO:0000313" key="2">
    <source>
        <dbReference type="Proteomes" id="UP000062788"/>
    </source>
</evidence>
<name>A0A103E854_9BURK</name>
<dbReference type="AlphaFoldDB" id="A0A103E854"/>
<evidence type="ECO:0000313" key="1">
    <source>
        <dbReference type="EMBL" id="KVE30176.1"/>
    </source>
</evidence>
<sequence length="87" mass="10185">MHYIPPTPEDLMRLKADLNKSSNDMAELFGVSTGRQWRKYMSETEPRDMGMHMLFFAMARLELDPKTFERVLDRMRSVGATIEIDET</sequence>
<dbReference type="Proteomes" id="UP000062788">
    <property type="component" value="Unassembled WGS sequence"/>
</dbReference>
<keyword evidence="2" id="KW-1185">Reference proteome</keyword>
<protein>
    <submittedName>
        <fullName evidence="1">Uncharacterized protein</fullName>
    </submittedName>
</protein>
<comment type="caution">
    <text evidence="1">The sequence shown here is derived from an EMBL/GenBank/DDBJ whole genome shotgun (WGS) entry which is preliminary data.</text>
</comment>
<dbReference type="EMBL" id="LOWA01000007">
    <property type="protein sequence ID" value="KVE30176.1"/>
    <property type="molecule type" value="Genomic_DNA"/>
</dbReference>
<proteinExistence type="predicted"/>
<organism evidence="1 2">
    <name type="scientific">Burkholderia singularis</name>
    <dbReference type="NCBI Taxonomy" id="1503053"/>
    <lineage>
        <taxon>Bacteria</taxon>
        <taxon>Pseudomonadati</taxon>
        <taxon>Pseudomonadota</taxon>
        <taxon>Betaproteobacteria</taxon>
        <taxon>Burkholderiales</taxon>
        <taxon>Burkholderiaceae</taxon>
        <taxon>Burkholderia</taxon>
        <taxon>pseudomallei group</taxon>
    </lineage>
</organism>
<gene>
    <name evidence="1" type="ORF">WS67_03485</name>
</gene>
<reference evidence="1 2" key="1">
    <citation type="submission" date="2015-11" db="EMBL/GenBank/DDBJ databases">
        <title>Expanding the genomic diversity of Burkholderia species for the development of highly accurate diagnostics.</title>
        <authorList>
            <person name="Sahl J."/>
            <person name="Keim P."/>
            <person name="Wagner D."/>
        </authorList>
    </citation>
    <scope>NUCLEOTIDE SEQUENCE [LARGE SCALE GENOMIC DNA]</scope>
    <source>
        <strain evidence="1 2">TSV85</strain>
    </source>
</reference>